<dbReference type="Gene3D" id="3.10.50.10">
    <property type="match status" value="1"/>
</dbReference>
<dbReference type="GO" id="GO:0004553">
    <property type="term" value="F:hydrolase activity, hydrolyzing O-glycosyl compounds"/>
    <property type="evidence" value="ECO:0007669"/>
    <property type="project" value="InterPro"/>
</dbReference>
<dbReference type="PROSITE" id="PS51910">
    <property type="entry name" value="GH18_2"/>
    <property type="match status" value="1"/>
</dbReference>
<keyword evidence="8" id="KW-1185">Reference proteome</keyword>
<evidence type="ECO:0000256" key="5">
    <source>
        <dbReference type="SAM" id="SignalP"/>
    </source>
</evidence>
<name>A0A2L2XEC8_9FIRM</name>
<dbReference type="PROSITE" id="PS01095">
    <property type="entry name" value="GH18_1"/>
    <property type="match status" value="1"/>
</dbReference>
<evidence type="ECO:0000256" key="2">
    <source>
        <dbReference type="ARBA" id="ARBA00023295"/>
    </source>
</evidence>
<dbReference type="InterPro" id="IPR036366">
    <property type="entry name" value="PGBDSf"/>
</dbReference>
<keyword evidence="2 3" id="KW-0326">Glycosidase</keyword>
<dbReference type="InterPro" id="IPR001223">
    <property type="entry name" value="Glyco_hydro18_cat"/>
</dbReference>
<feature type="signal peptide" evidence="5">
    <location>
        <begin position="1"/>
        <end position="28"/>
    </location>
</feature>
<evidence type="ECO:0000313" key="8">
    <source>
        <dbReference type="Proteomes" id="UP000239549"/>
    </source>
</evidence>
<feature type="domain" description="GH18" evidence="6">
    <location>
        <begin position="105"/>
        <end position="415"/>
    </location>
</feature>
<dbReference type="AlphaFoldDB" id="A0A2L2XEC8"/>
<dbReference type="GO" id="GO:0005975">
    <property type="term" value="P:carbohydrate metabolic process"/>
    <property type="evidence" value="ECO:0007669"/>
    <property type="project" value="InterPro"/>
</dbReference>
<reference evidence="8" key="1">
    <citation type="submission" date="2018-02" db="EMBL/GenBank/DDBJ databases">
        <title>Genome sequence of Desulfocucumis palustris strain NAW-5.</title>
        <authorList>
            <person name="Watanabe M."/>
            <person name="Kojima H."/>
            <person name="Fukui M."/>
        </authorList>
    </citation>
    <scope>NUCLEOTIDE SEQUENCE [LARGE SCALE GENOMIC DNA]</scope>
    <source>
        <strain evidence="8">NAW-5</strain>
    </source>
</reference>
<comment type="similarity">
    <text evidence="4">Belongs to the glycosyl hydrolase 18 family.</text>
</comment>
<accession>A0A2L2XEC8</accession>
<dbReference type="InterPro" id="IPR017853">
    <property type="entry name" value="GH"/>
</dbReference>
<gene>
    <name evidence="7" type="ORF">DCCM_3600</name>
</gene>
<comment type="caution">
    <text evidence="7">The sequence shown here is derived from an EMBL/GenBank/DDBJ whole genome shotgun (WGS) entry which is preliminary data.</text>
</comment>
<dbReference type="GO" id="GO:0008061">
    <property type="term" value="F:chitin binding"/>
    <property type="evidence" value="ECO:0007669"/>
    <property type="project" value="InterPro"/>
</dbReference>
<dbReference type="SMART" id="SM00636">
    <property type="entry name" value="Glyco_18"/>
    <property type="match status" value="1"/>
</dbReference>
<dbReference type="PANTHER" id="PTHR46066:SF2">
    <property type="entry name" value="CHITINASE DOMAIN-CONTAINING PROTEIN 1"/>
    <property type="match status" value="1"/>
</dbReference>
<dbReference type="SUPFAM" id="SSF47090">
    <property type="entry name" value="PGBD-like"/>
    <property type="match status" value="1"/>
</dbReference>
<dbReference type="Gene3D" id="3.20.20.80">
    <property type="entry name" value="Glycosidases"/>
    <property type="match status" value="1"/>
</dbReference>
<dbReference type="InterPro" id="IPR041704">
    <property type="entry name" value="CFLE_GH18"/>
</dbReference>
<keyword evidence="1 3" id="KW-0378">Hydrolase</keyword>
<evidence type="ECO:0000256" key="4">
    <source>
        <dbReference type="RuleBase" id="RU004453"/>
    </source>
</evidence>
<feature type="chain" id="PRO_5014888823" evidence="5">
    <location>
        <begin position="29"/>
        <end position="415"/>
    </location>
</feature>
<dbReference type="InterPro" id="IPR029070">
    <property type="entry name" value="Chitinase_insertion_sf"/>
</dbReference>
<evidence type="ECO:0000313" key="7">
    <source>
        <dbReference type="EMBL" id="GBF34482.1"/>
    </source>
</evidence>
<evidence type="ECO:0000256" key="3">
    <source>
        <dbReference type="RuleBase" id="RU000489"/>
    </source>
</evidence>
<dbReference type="Proteomes" id="UP000239549">
    <property type="component" value="Unassembled WGS sequence"/>
</dbReference>
<dbReference type="EMBL" id="BFAV01000141">
    <property type="protein sequence ID" value="GBF34482.1"/>
    <property type="molecule type" value="Genomic_DNA"/>
</dbReference>
<dbReference type="CDD" id="cd02874">
    <property type="entry name" value="GH18_CFLE_spore_hydrolase"/>
    <property type="match status" value="1"/>
</dbReference>
<dbReference type="OrthoDB" id="9769314at2"/>
<dbReference type="InterPro" id="IPR036365">
    <property type="entry name" value="PGBD-like_sf"/>
</dbReference>
<dbReference type="InterPro" id="IPR002477">
    <property type="entry name" value="Peptidoglycan-bd-like"/>
</dbReference>
<keyword evidence="5" id="KW-0732">Signal</keyword>
<dbReference type="InterPro" id="IPR011583">
    <property type="entry name" value="Chitinase_II/V-like_cat"/>
</dbReference>
<organism evidence="7 8">
    <name type="scientific">Desulfocucumis palustris</name>
    <dbReference type="NCBI Taxonomy" id="1898651"/>
    <lineage>
        <taxon>Bacteria</taxon>
        <taxon>Bacillati</taxon>
        <taxon>Bacillota</taxon>
        <taxon>Clostridia</taxon>
        <taxon>Eubacteriales</taxon>
        <taxon>Desulfocucumaceae</taxon>
        <taxon>Desulfocucumis</taxon>
    </lineage>
</organism>
<sequence length="415" mass="45600">MNRKRWLIFFLLPVIMVFYPAETVPASAAGTEILGYGSRGASVSELQRKLNQAGYYPEGIISGYFGSLTLQAVTRMEQKNGLTVDGKVGPADWAVLESKKSGLSKVVMGFYTEDYPGDKLSYDSLKANGQLVDQVATFDYQVNSSGGLVGKVSSDGLKMAQSKGAKTIMLIHNINGGIDGASAYSAVSNKTSRGRLIGNIMDSVNKYGFDGVNIDLEGIPEYGRQSFNAFLGELAKSLGDKLLTVCVPAKTYDNPGDHWSGAYDYKYIGSVADYLVIMSYDEHWFGGSAGPVASLPWVTKVMDYSVKEIPANKILMGIGCFGYDWSAPGQGKAVTWSSMAGLISRYGNVQWDNYNSVPHQVYWKDGKRHDVWFENSYSLAIKLNLVNNYNLAGIAFWRMGFEDQSFWNTVKEKFA</sequence>
<proteinExistence type="inferred from homology"/>
<dbReference type="SUPFAM" id="SSF51445">
    <property type="entry name" value="(Trans)glycosidases"/>
    <property type="match status" value="1"/>
</dbReference>
<dbReference type="Gene3D" id="1.10.101.10">
    <property type="entry name" value="PGBD-like superfamily/PGBD"/>
    <property type="match status" value="1"/>
</dbReference>
<dbReference type="InterPro" id="IPR001579">
    <property type="entry name" value="Glyco_hydro_18_chit_AS"/>
</dbReference>
<dbReference type="PANTHER" id="PTHR46066">
    <property type="entry name" value="CHITINASE DOMAIN-CONTAINING PROTEIN 1 FAMILY MEMBER"/>
    <property type="match status" value="1"/>
</dbReference>
<evidence type="ECO:0000256" key="1">
    <source>
        <dbReference type="ARBA" id="ARBA00022801"/>
    </source>
</evidence>
<dbReference type="Pfam" id="PF00704">
    <property type="entry name" value="Glyco_hydro_18"/>
    <property type="match status" value="1"/>
</dbReference>
<evidence type="ECO:0000259" key="6">
    <source>
        <dbReference type="PROSITE" id="PS51910"/>
    </source>
</evidence>
<protein>
    <submittedName>
        <fullName evidence="7">Peptidoglycan hydrolase YvbX</fullName>
    </submittedName>
</protein>
<dbReference type="Pfam" id="PF01471">
    <property type="entry name" value="PG_binding_1"/>
    <property type="match status" value="1"/>
</dbReference>
<dbReference type="RefSeq" id="WP_104372730.1">
    <property type="nucleotide sequence ID" value="NZ_BFAV01000141.1"/>
</dbReference>